<proteinExistence type="inferred from homology"/>
<comment type="similarity">
    <text evidence="5 6">Belongs to the adenylate kinase family.</text>
</comment>
<dbReference type="EMBL" id="VXPY01000087">
    <property type="protein sequence ID" value="MYD91136.1"/>
    <property type="molecule type" value="Genomic_DNA"/>
</dbReference>
<keyword evidence="5" id="KW-0479">Metal-binding</keyword>
<dbReference type="GO" id="GO:0005737">
    <property type="term" value="C:cytoplasm"/>
    <property type="evidence" value="ECO:0007669"/>
    <property type="project" value="UniProtKB-SubCell"/>
</dbReference>
<dbReference type="InterPro" id="IPR000850">
    <property type="entry name" value="Adenylat/UMP-CMP_kin"/>
</dbReference>
<keyword evidence="4 5" id="KW-0418">Kinase</keyword>
<dbReference type="InterPro" id="IPR006259">
    <property type="entry name" value="Adenyl_kin_sub"/>
</dbReference>
<feature type="binding site" evidence="5">
    <location>
        <begin position="57"/>
        <end position="59"/>
    </location>
    <ligand>
        <name>AMP</name>
        <dbReference type="ChEBI" id="CHEBI:456215"/>
    </ligand>
</feature>
<dbReference type="UniPathway" id="UPA00588">
    <property type="reaction ID" value="UER00649"/>
</dbReference>
<evidence type="ECO:0000256" key="5">
    <source>
        <dbReference type="HAMAP-Rule" id="MF_00235"/>
    </source>
</evidence>
<comment type="caution">
    <text evidence="5">Lacks conserved residue(s) required for the propagation of feature annotation.</text>
</comment>
<feature type="region of interest" description="NMP" evidence="5">
    <location>
        <begin position="30"/>
        <end position="59"/>
    </location>
</feature>
<dbReference type="GO" id="GO:0004017">
    <property type="term" value="F:AMP kinase activity"/>
    <property type="evidence" value="ECO:0007669"/>
    <property type="project" value="UniProtKB-UniRule"/>
</dbReference>
<comment type="domain">
    <text evidence="5">Consists of three domains, a large central CORE domain and two small peripheral domains, NMPbind and LID, which undergo movements during catalysis. The LID domain closes over the site of phosphoryl transfer upon ATP binding. Assembling and dissambling the active center during each catalytic cycle provides an effective means to prevent ATP hydrolysis. Some bacteria have evolved a zinc-coordinating structure that stabilizes the LID domain.</text>
</comment>
<dbReference type="GO" id="GO:0008270">
    <property type="term" value="F:zinc ion binding"/>
    <property type="evidence" value="ECO:0007669"/>
    <property type="project" value="UniProtKB-UniRule"/>
</dbReference>
<feature type="binding site" evidence="5">
    <location>
        <position position="170"/>
    </location>
    <ligand>
        <name>AMP</name>
        <dbReference type="ChEBI" id="CHEBI:456215"/>
    </ligand>
</feature>
<feature type="binding site" evidence="5">
    <location>
        <position position="36"/>
    </location>
    <ligand>
        <name>AMP</name>
        <dbReference type="ChEBI" id="CHEBI:456215"/>
    </ligand>
</feature>
<feature type="binding site" evidence="5">
    <location>
        <position position="149"/>
    </location>
    <ligand>
        <name>Zn(2+)</name>
        <dbReference type="ChEBI" id="CHEBI:29105"/>
        <note>structural</note>
    </ligand>
</feature>
<protein>
    <recommendedName>
        <fullName evidence="5 7">Adenylate kinase</fullName>
        <shortName evidence="5">AK</shortName>
        <ecNumber evidence="5 7">2.7.4.3</ecNumber>
    </recommendedName>
    <alternativeName>
        <fullName evidence="5">ATP-AMP transphosphorylase</fullName>
    </alternativeName>
    <alternativeName>
        <fullName evidence="5">ATP:AMP phosphotransferase</fullName>
    </alternativeName>
    <alternativeName>
        <fullName evidence="5">Adenylate monophosphate kinase</fullName>
    </alternativeName>
</protein>
<dbReference type="InterPro" id="IPR007862">
    <property type="entry name" value="Adenylate_kinase_lid-dom"/>
</dbReference>
<dbReference type="GO" id="GO:0005524">
    <property type="term" value="F:ATP binding"/>
    <property type="evidence" value="ECO:0007669"/>
    <property type="project" value="UniProtKB-UniRule"/>
</dbReference>
<feature type="binding site" evidence="5">
    <location>
        <begin position="10"/>
        <end position="15"/>
    </location>
    <ligand>
        <name>ATP</name>
        <dbReference type="ChEBI" id="CHEBI:30616"/>
    </ligand>
</feature>
<evidence type="ECO:0000256" key="2">
    <source>
        <dbReference type="ARBA" id="ARBA00022727"/>
    </source>
</evidence>
<feature type="binding site" evidence="5">
    <location>
        <position position="159"/>
    </location>
    <ligand>
        <name>AMP</name>
        <dbReference type="ChEBI" id="CHEBI:456215"/>
    </ligand>
</feature>
<dbReference type="Pfam" id="PF00406">
    <property type="entry name" value="ADK"/>
    <property type="match status" value="1"/>
</dbReference>
<feature type="binding site" evidence="5">
    <location>
        <position position="92"/>
    </location>
    <ligand>
        <name>AMP</name>
        <dbReference type="ChEBI" id="CHEBI:456215"/>
    </ligand>
</feature>
<feature type="domain" description="Adenylate kinase active site lid" evidence="8">
    <location>
        <begin position="126"/>
        <end position="161"/>
    </location>
</feature>
<evidence type="ECO:0000256" key="4">
    <source>
        <dbReference type="ARBA" id="ARBA00022777"/>
    </source>
</evidence>
<accession>A0A6B1DVY2</accession>
<keyword evidence="5" id="KW-0862">Zinc</keyword>
<evidence type="ECO:0000256" key="3">
    <source>
        <dbReference type="ARBA" id="ARBA00022741"/>
    </source>
</evidence>
<feature type="binding site" evidence="5">
    <location>
        <position position="126"/>
    </location>
    <ligand>
        <name>ATP</name>
        <dbReference type="ChEBI" id="CHEBI:30616"/>
    </ligand>
</feature>
<sequence>MYLIFLGAPGAGKGTQVERLAAVSGLPHVSTGNLFRENLQQRTELGLLAESIMNAGDLVPDTVTIDMVRDRLSQPDCAGGALLDGFPRNLIQADAMAELAGAGAATLQAVCLNLDDTECMNRITGRRQCRDCSQIWHIRFAPPQVDGVCDQCSGELYRRDDDNPATVERRILAYYRETAPLVGYYHALRRLLTVEADGTPDQVAIRLREALAGLVEFAPE</sequence>
<organism evidence="9">
    <name type="scientific">Caldilineaceae bacterium SB0662_bin_9</name>
    <dbReference type="NCBI Taxonomy" id="2605258"/>
    <lineage>
        <taxon>Bacteria</taxon>
        <taxon>Bacillati</taxon>
        <taxon>Chloroflexota</taxon>
        <taxon>Caldilineae</taxon>
        <taxon>Caldilineales</taxon>
        <taxon>Caldilineaceae</taxon>
    </lineage>
</organism>
<comment type="pathway">
    <text evidence="5">Purine metabolism; AMP biosynthesis via salvage pathway; AMP from ADP: step 1/1.</text>
</comment>
<name>A0A6B1DVY2_9CHLR</name>
<keyword evidence="5" id="KW-0963">Cytoplasm</keyword>
<dbReference type="Pfam" id="PF05191">
    <property type="entry name" value="ADK_lid"/>
    <property type="match status" value="1"/>
</dbReference>
<dbReference type="Gene3D" id="3.40.50.300">
    <property type="entry name" value="P-loop containing nucleotide triphosphate hydrolases"/>
    <property type="match status" value="1"/>
</dbReference>
<feature type="binding site" evidence="5">
    <location>
        <position position="129"/>
    </location>
    <ligand>
        <name>Zn(2+)</name>
        <dbReference type="ChEBI" id="CHEBI:29105"/>
        <note>structural</note>
    </ligand>
</feature>
<keyword evidence="2 5" id="KW-0545">Nucleotide biosynthesis</keyword>
<feature type="binding site" evidence="5">
    <location>
        <position position="152"/>
    </location>
    <ligand>
        <name>Zn(2+)</name>
        <dbReference type="ChEBI" id="CHEBI:29105"/>
        <note>structural</note>
    </ligand>
</feature>
<evidence type="ECO:0000256" key="7">
    <source>
        <dbReference type="RuleBase" id="RU003331"/>
    </source>
</evidence>
<dbReference type="GO" id="GO:0044209">
    <property type="term" value="P:AMP salvage"/>
    <property type="evidence" value="ECO:0007669"/>
    <property type="project" value="UniProtKB-UniRule"/>
</dbReference>
<evidence type="ECO:0000313" key="9">
    <source>
        <dbReference type="EMBL" id="MYD91136.1"/>
    </source>
</evidence>
<comment type="subcellular location">
    <subcellularLocation>
        <location evidence="5 7">Cytoplasm</location>
    </subcellularLocation>
</comment>
<dbReference type="InterPro" id="IPR033690">
    <property type="entry name" value="Adenylat_kinase_CS"/>
</dbReference>
<reference evidence="9" key="1">
    <citation type="submission" date="2019-09" db="EMBL/GenBank/DDBJ databases">
        <title>Characterisation of the sponge microbiome using genome-centric metagenomics.</title>
        <authorList>
            <person name="Engelberts J.P."/>
            <person name="Robbins S.J."/>
            <person name="De Goeij J.M."/>
            <person name="Aranda M."/>
            <person name="Bell S.C."/>
            <person name="Webster N.S."/>
        </authorList>
    </citation>
    <scope>NUCLEOTIDE SEQUENCE</scope>
    <source>
        <strain evidence="9">SB0662_bin_9</strain>
    </source>
</reference>
<dbReference type="EC" id="2.7.4.3" evidence="5 7"/>
<keyword evidence="1 5" id="KW-0808">Transferase</keyword>
<dbReference type="PANTHER" id="PTHR23359">
    <property type="entry name" value="NUCLEOTIDE KINASE"/>
    <property type="match status" value="1"/>
</dbReference>
<evidence type="ECO:0000256" key="1">
    <source>
        <dbReference type="ARBA" id="ARBA00022679"/>
    </source>
</evidence>
<comment type="function">
    <text evidence="5">Catalyzes the reversible transfer of the terminal phosphate group between ATP and AMP. Plays an important role in cellular energy homeostasis and in adenine nucleotide metabolism.</text>
</comment>
<feature type="binding site" evidence="5">
    <location>
        <begin position="85"/>
        <end position="88"/>
    </location>
    <ligand>
        <name>AMP</name>
        <dbReference type="ChEBI" id="CHEBI:456215"/>
    </ligand>
</feature>
<dbReference type="PRINTS" id="PR00094">
    <property type="entry name" value="ADENYLTKNASE"/>
</dbReference>
<feature type="binding site" evidence="5">
    <location>
        <position position="132"/>
    </location>
    <ligand>
        <name>Zn(2+)</name>
        <dbReference type="ChEBI" id="CHEBI:29105"/>
        <note>structural</note>
    </ligand>
</feature>
<keyword evidence="5 7" id="KW-0067">ATP-binding</keyword>
<dbReference type="NCBIfam" id="TIGR01351">
    <property type="entry name" value="adk"/>
    <property type="match status" value="1"/>
</dbReference>
<comment type="caution">
    <text evidence="9">The sequence shown here is derived from an EMBL/GenBank/DDBJ whole genome shotgun (WGS) entry which is preliminary data.</text>
</comment>
<dbReference type="InterPro" id="IPR027417">
    <property type="entry name" value="P-loop_NTPase"/>
</dbReference>
<gene>
    <name evidence="5" type="primary">adk</name>
    <name evidence="9" type="ORF">F4Y08_12500</name>
</gene>
<dbReference type="CDD" id="cd01428">
    <property type="entry name" value="ADK"/>
    <property type="match status" value="1"/>
</dbReference>
<dbReference type="AlphaFoldDB" id="A0A6B1DVY2"/>
<feature type="region of interest" description="LID" evidence="5">
    <location>
        <begin position="125"/>
        <end position="162"/>
    </location>
</feature>
<evidence type="ECO:0000259" key="8">
    <source>
        <dbReference type="Pfam" id="PF05191"/>
    </source>
</evidence>
<feature type="binding site" evidence="5">
    <location>
        <position position="198"/>
    </location>
    <ligand>
        <name>ATP</name>
        <dbReference type="ChEBI" id="CHEBI:30616"/>
    </ligand>
</feature>
<dbReference type="PROSITE" id="PS00113">
    <property type="entry name" value="ADENYLATE_KINASE"/>
    <property type="match status" value="1"/>
</dbReference>
<dbReference type="SUPFAM" id="SSF52540">
    <property type="entry name" value="P-loop containing nucleoside triphosphate hydrolases"/>
    <property type="match status" value="1"/>
</dbReference>
<comment type="subunit">
    <text evidence="5 7">Monomer.</text>
</comment>
<dbReference type="HAMAP" id="MF_00235">
    <property type="entry name" value="Adenylate_kinase_Adk"/>
    <property type="match status" value="1"/>
</dbReference>
<evidence type="ECO:0000256" key="6">
    <source>
        <dbReference type="RuleBase" id="RU003330"/>
    </source>
</evidence>
<comment type="catalytic activity">
    <reaction evidence="5 7">
        <text>AMP + ATP = 2 ADP</text>
        <dbReference type="Rhea" id="RHEA:12973"/>
        <dbReference type="ChEBI" id="CHEBI:30616"/>
        <dbReference type="ChEBI" id="CHEBI:456215"/>
        <dbReference type="ChEBI" id="CHEBI:456216"/>
        <dbReference type="EC" id="2.7.4.3"/>
    </reaction>
</comment>
<keyword evidence="3 5" id="KW-0547">Nucleotide-binding</keyword>
<feature type="binding site" evidence="5">
    <location>
        <position position="31"/>
    </location>
    <ligand>
        <name>AMP</name>
        <dbReference type="ChEBI" id="CHEBI:456215"/>
    </ligand>
</feature>